<proteinExistence type="predicted"/>
<evidence type="ECO:0000256" key="1">
    <source>
        <dbReference type="SAM" id="MobiDB-lite"/>
    </source>
</evidence>
<evidence type="ECO:0000313" key="2">
    <source>
        <dbReference type="EMBL" id="KKN77880.1"/>
    </source>
</evidence>
<protein>
    <submittedName>
        <fullName evidence="2">Uncharacterized protein</fullName>
    </submittedName>
</protein>
<feature type="compositionally biased region" description="Pro residues" evidence="1">
    <location>
        <begin position="230"/>
        <end position="243"/>
    </location>
</feature>
<dbReference type="EMBL" id="LAZR01000272">
    <property type="protein sequence ID" value="KKN77880.1"/>
    <property type="molecule type" value="Genomic_DNA"/>
</dbReference>
<dbReference type="AlphaFoldDB" id="A0A0F9T9J2"/>
<organism evidence="2">
    <name type="scientific">marine sediment metagenome</name>
    <dbReference type="NCBI Taxonomy" id="412755"/>
    <lineage>
        <taxon>unclassified sequences</taxon>
        <taxon>metagenomes</taxon>
        <taxon>ecological metagenomes</taxon>
    </lineage>
</organism>
<feature type="region of interest" description="Disordered" evidence="1">
    <location>
        <begin position="221"/>
        <end position="253"/>
    </location>
</feature>
<sequence length="315" mass="34530">MARVDRTGTFRFTKVLEAGISTTGKKEDGTLRPWFNVRLALSEFYDETEGEWVPWEEYEQEITARSCLFGMDKKKKQLGPLFTHQQVMDVFGWDGKSFQALATNDYTGVKGQVIIADNDPEYADKNPYQTNGFRKFDSDPGSRLRKLEGDDLKKLDAQFASVLQTSGSAPVAVSAPAKPKIPPKTVAEAAAATVTEPKPETAAEKKVKINAKAKKLKAVKAAAAAENKKPGPPARTPAPPTTPPTDDAKTEGISKQDAWEICVELKSKYCTDEQLSDAWNAAYDQVTGGIPDDGDVMPEQWRDIKDATLDEVGVL</sequence>
<comment type="caution">
    <text evidence="2">The sequence shown here is derived from an EMBL/GenBank/DDBJ whole genome shotgun (WGS) entry which is preliminary data.</text>
</comment>
<gene>
    <name evidence="2" type="ORF">LCGC14_0356170</name>
</gene>
<name>A0A0F9T9J2_9ZZZZ</name>
<reference evidence="2" key="1">
    <citation type="journal article" date="2015" name="Nature">
        <title>Complex archaea that bridge the gap between prokaryotes and eukaryotes.</title>
        <authorList>
            <person name="Spang A."/>
            <person name="Saw J.H."/>
            <person name="Jorgensen S.L."/>
            <person name="Zaremba-Niedzwiedzka K."/>
            <person name="Martijn J."/>
            <person name="Lind A.E."/>
            <person name="van Eijk R."/>
            <person name="Schleper C."/>
            <person name="Guy L."/>
            <person name="Ettema T.J."/>
        </authorList>
    </citation>
    <scope>NUCLEOTIDE SEQUENCE</scope>
</reference>
<accession>A0A0F9T9J2</accession>